<dbReference type="InterPro" id="IPR036097">
    <property type="entry name" value="HisK_dim/P_sf"/>
</dbReference>
<feature type="domain" description="Histidine kinase" evidence="6">
    <location>
        <begin position="359"/>
        <end position="578"/>
    </location>
</feature>
<evidence type="ECO:0000256" key="2">
    <source>
        <dbReference type="ARBA" id="ARBA00012438"/>
    </source>
</evidence>
<dbReference type="PROSITE" id="PS50109">
    <property type="entry name" value="HIS_KIN"/>
    <property type="match status" value="1"/>
</dbReference>
<dbReference type="FunFam" id="3.30.565.10:FF:000006">
    <property type="entry name" value="Sensor histidine kinase WalK"/>
    <property type="match status" value="1"/>
</dbReference>
<evidence type="ECO:0000256" key="5">
    <source>
        <dbReference type="ARBA" id="ARBA00022777"/>
    </source>
</evidence>
<name>H8IAD2_METCZ</name>
<dbReference type="EMBL" id="CP003243">
    <property type="protein sequence ID" value="AFC99606.1"/>
    <property type="molecule type" value="Genomic_DNA"/>
</dbReference>
<comment type="catalytic activity">
    <reaction evidence="1">
        <text>ATP + protein L-histidine = ADP + protein N-phospho-L-histidine.</text>
        <dbReference type="EC" id="2.7.13.3"/>
    </reaction>
</comment>
<organism evidence="7 8">
    <name type="scientific">Methanocella conradii (strain DSM 24694 / JCM 17849 / CGMCC 1.5162 / HZ254)</name>
    <dbReference type="NCBI Taxonomy" id="1041930"/>
    <lineage>
        <taxon>Archaea</taxon>
        <taxon>Methanobacteriati</taxon>
        <taxon>Methanobacteriota</taxon>
        <taxon>Stenosarchaea group</taxon>
        <taxon>Methanomicrobia</taxon>
        <taxon>Methanocellales</taxon>
        <taxon>Methanocellaceae</taxon>
        <taxon>Methanocella</taxon>
    </lineage>
</organism>
<dbReference type="Gene3D" id="1.10.287.130">
    <property type="match status" value="1"/>
</dbReference>
<dbReference type="eggNOG" id="arCOG02338">
    <property type="taxonomic scope" value="Archaea"/>
</dbReference>
<dbReference type="AlphaFoldDB" id="H8IAD2"/>
<protein>
    <recommendedName>
        <fullName evidence="2">histidine kinase</fullName>
        <ecNumber evidence="2">2.7.13.3</ecNumber>
    </recommendedName>
</protein>
<proteinExistence type="predicted"/>
<dbReference type="HOGENOM" id="CLU_468238_0_0_2"/>
<evidence type="ECO:0000259" key="6">
    <source>
        <dbReference type="PROSITE" id="PS50109"/>
    </source>
</evidence>
<dbReference type="InterPro" id="IPR004358">
    <property type="entry name" value="Sig_transdc_His_kin-like_C"/>
</dbReference>
<dbReference type="Gene3D" id="3.30.450.40">
    <property type="match status" value="2"/>
</dbReference>
<dbReference type="InterPro" id="IPR003018">
    <property type="entry name" value="GAF"/>
</dbReference>
<keyword evidence="3" id="KW-0597">Phosphoprotein</keyword>
<evidence type="ECO:0000256" key="3">
    <source>
        <dbReference type="ARBA" id="ARBA00022553"/>
    </source>
</evidence>
<dbReference type="SUPFAM" id="SSF55874">
    <property type="entry name" value="ATPase domain of HSP90 chaperone/DNA topoisomerase II/histidine kinase"/>
    <property type="match status" value="1"/>
</dbReference>
<accession>H8IAD2</accession>
<dbReference type="InterPro" id="IPR005467">
    <property type="entry name" value="His_kinase_dom"/>
</dbReference>
<dbReference type="PANTHER" id="PTHR43547">
    <property type="entry name" value="TWO-COMPONENT HISTIDINE KINASE"/>
    <property type="match status" value="1"/>
</dbReference>
<keyword evidence="5 7" id="KW-0418">Kinase</keyword>
<dbReference type="GeneID" id="11970741"/>
<dbReference type="eggNOG" id="arCOG07619">
    <property type="taxonomic scope" value="Archaea"/>
</dbReference>
<evidence type="ECO:0000256" key="1">
    <source>
        <dbReference type="ARBA" id="ARBA00000085"/>
    </source>
</evidence>
<keyword evidence="4" id="KW-0808">Transferase</keyword>
<dbReference type="RefSeq" id="WP_014405445.1">
    <property type="nucleotide sequence ID" value="NC_017034.1"/>
</dbReference>
<dbReference type="SMART" id="SM00065">
    <property type="entry name" value="GAF"/>
    <property type="match status" value="2"/>
</dbReference>
<dbReference type="Pfam" id="PF01590">
    <property type="entry name" value="GAF"/>
    <property type="match status" value="1"/>
</dbReference>
<dbReference type="PRINTS" id="PR00344">
    <property type="entry name" value="BCTRLSENSOR"/>
</dbReference>
<dbReference type="InterPro" id="IPR029016">
    <property type="entry name" value="GAF-like_dom_sf"/>
</dbReference>
<dbReference type="CDD" id="cd00082">
    <property type="entry name" value="HisKA"/>
    <property type="match status" value="1"/>
</dbReference>
<dbReference type="SMART" id="SM00388">
    <property type="entry name" value="HisKA"/>
    <property type="match status" value="1"/>
</dbReference>
<dbReference type="CDD" id="cd16922">
    <property type="entry name" value="HATPase_EvgS-ArcB-TorS-like"/>
    <property type="match status" value="1"/>
</dbReference>
<dbReference type="SUPFAM" id="SSF55781">
    <property type="entry name" value="GAF domain-like"/>
    <property type="match status" value="2"/>
</dbReference>
<sequence length="582" mass="66160">MQESYRGRYKKFNLKRLCALLMENAAMMDRAASMEDALKGLAFKMAALAGVDSCVILQQEIDNRFKAVAKHAVANGFDRVVLGGDAAEAFKKKMPTLAEARDLGLPDTEANRHTRFLCMPLLFHRKPISLAVLFSAGKRPEFTADTLEILAITAMQGAHAIDELYYKEEMKKRSDELRRLYEIQRRITQSIDFEKATESIVENAPYITKLKYCLIYLLDPAQRNIVSVKAPHEVEKKFGKLTFRLDELVASRIAMDERRPLFIEDALTYPNISQRIVRMLGFKSAIVLPLIARERVLGVMWLYSTDKKVKFDEDDKRSAMALSDQAAIVIDNARIFKELEESYEKLKDLDKMKMDFFTLISHELRNPLAVIRGFTELLYEGTLGPLNDRQKEKLQRIMENVDKMADMVGKMSEVSIVETKRYPLERMPVSLSDMVAGLVSEMGFLFKNKHITLKVDVPQSLPLVEVDREKIEQVLLNLLNNAMKYTPEGGEVSVSARDQVSEILVSVHDTGIGIPRKDLDKIFSGFYHAGYKLSYEYKGPGLGLAVSRRIVESHGGRIWAESEEGKGSTFYFTIPKSLIIKR</sequence>
<dbReference type="InterPro" id="IPR003661">
    <property type="entry name" value="HisK_dim/P_dom"/>
</dbReference>
<dbReference type="KEGG" id="mez:Mtc_0845"/>
<dbReference type="SUPFAM" id="SSF47384">
    <property type="entry name" value="Homodimeric domain of signal transducing histidine kinase"/>
    <property type="match status" value="1"/>
</dbReference>
<reference evidence="7 8" key="1">
    <citation type="journal article" date="2012" name="J. Bacteriol.">
        <title>Complete genome sequence of a thermophilic methanogen, Methanocella conradii HZ254, isolated from Chinese rice field soil.</title>
        <authorList>
            <person name="Lu Z."/>
            <person name="Lu Y."/>
        </authorList>
    </citation>
    <scope>NUCLEOTIDE SEQUENCE [LARGE SCALE GENOMIC DNA]</scope>
    <source>
        <strain evidence="8">DSM 24694 / JCM 17849 / CGMCC 1.5162 / HZ254</strain>
    </source>
</reference>
<dbReference type="Gene3D" id="3.30.565.10">
    <property type="entry name" value="Histidine kinase-like ATPase, C-terminal domain"/>
    <property type="match status" value="1"/>
</dbReference>
<dbReference type="Pfam" id="PF13185">
    <property type="entry name" value="GAF_2"/>
    <property type="match status" value="1"/>
</dbReference>
<dbReference type="OrthoDB" id="342253at2157"/>
<dbReference type="Proteomes" id="UP000005233">
    <property type="component" value="Chromosome"/>
</dbReference>
<evidence type="ECO:0000256" key="4">
    <source>
        <dbReference type="ARBA" id="ARBA00022679"/>
    </source>
</evidence>
<dbReference type="STRING" id="1041930.Mtc_0845"/>
<dbReference type="EC" id="2.7.13.3" evidence="2"/>
<dbReference type="Pfam" id="PF00512">
    <property type="entry name" value="HisKA"/>
    <property type="match status" value="1"/>
</dbReference>
<gene>
    <name evidence="7" type="ordered locus">Mtc_0845</name>
</gene>
<evidence type="ECO:0000313" key="8">
    <source>
        <dbReference type="Proteomes" id="UP000005233"/>
    </source>
</evidence>
<keyword evidence="8" id="KW-1185">Reference proteome</keyword>
<dbReference type="PANTHER" id="PTHR43547:SF2">
    <property type="entry name" value="HYBRID SIGNAL TRANSDUCTION HISTIDINE KINASE C"/>
    <property type="match status" value="1"/>
</dbReference>
<dbReference type="InterPro" id="IPR036890">
    <property type="entry name" value="HATPase_C_sf"/>
</dbReference>
<dbReference type="SMART" id="SM00387">
    <property type="entry name" value="HATPase_c"/>
    <property type="match status" value="1"/>
</dbReference>
<dbReference type="InterPro" id="IPR003594">
    <property type="entry name" value="HATPase_dom"/>
</dbReference>
<dbReference type="GO" id="GO:0000155">
    <property type="term" value="F:phosphorelay sensor kinase activity"/>
    <property type="evidence" value="ECO:0007669"/>
    <property type="project" value="InterPro"/>
</dbReference>
<dbReference type="Pfam" id="PF02518">
    <property type="entry name" value="HATPase_c"/>
    <property type="match status" value="1"/>
</dbReference>
<evidence type="ECO:0000313" key="7">
    <source>
        <dbReference type="EMBL" id="AFC99606.1"/>
    </source>
</evidence>